<dbReference type="PANTHER" id="PTHR48476">
    <property type="entry name" value="SHORT-CHAIN DEHYDROGENASE TIC 32, CHLOROPLASTIC-LIKE"/>
    <property type="match status" value="1"/>
</dbReference>
<dbReference type="PANTHER" id="PTHR48476:SF1">
    <property type="entry name" value="SHORT-CHAIN DEHYDROGENASE TIC 32, CHLOROPLASTIC-LIKE"/>
    <property type="match status" value="1"/>
</dbReference>
<evidence type="ECO:0000256" key="1">
    <source>
        <dbReference type="RuleBase" id="RU000363"/>
    </source>
</evidence>
<reference evidence="2" key="1">
    <citation type="submission" date="2021-08" db="EMBL/GenBank/DDBJ databases">
        <title>WGS assembly of Ceratopteris richardii.</title>
        <authorList>
            <person name="Marchant D.B."/>
            <person name="Chen G."/>
            <person name="Jenkins J."/>
            <person name="Shu S."/>
            <person name="Leebens-Mack J."/>
            <person name="Grimwood J."/>
            <person name="Schmutz J."/>
            <person name="Soltis P."/>
            <person name="Soltis D."/>
            <person name="Chen Z.-H."/>
        </authorList>
    </citation>
    <scope>NUCLEOTIDE SEQUENCE</scope>
    <source>
        <strain evidence="2">Whitten #5841</strain>
        <tissue evidence="2">Leaf</tissue>
    </source>
</reference>
<dbReference type="AlphaFoldDB" id="A0A8T2UE73"/>
<protein>
    <recommendedName>
        <fullName evidence="4">Short-chain dehydrogenase TIC 32, chloroplastic</fullName>
    </recommendedName>
</protein>
<dbReference type="EMBL" id="CM035412">
    <property type="protein sequence ID" value="KAH7432093.1"/>
    <property type="molecule type" value="Genomic_DNA"/>
</dbReference>
<dbReference type="Proteomes" id="UP000825935">
    <property type="component" value="Chromosome 7"/>
</dbReference>
<dbReference type="PRINTS" id="PR00081">
    <property type="entry name" value="GDHRDH"/>
</dbReference>
<dbReference type="CDD" id="cd05327">
    <property type="entry name" value="retinol-DH_like_SDR_c_like"/>
    <property type="match status" value="1"/>
</dbReference>
<dbReference type="InterPro" id="IPR002347">
    <property type="entry name" value="SDR_fam"/>
</dbReference>
<proteinExistence type="inferred from homology"/>
<accession>A0A8T2UE73</accession>
<dbReference type="Pfam" id="PF00106">
    <property type="entry name" value="adh_short"/>
    <property type="match status" value="1"/>
</dbReference>
<sequence>MGSWLHYLRGAQAYGRFGANTTAEEVTQGLCLSHLTAIITGATSGIGAEVATVLCKRGARLILPARNLKKAELLRERLLEINPDARIIALELDLASFSSIRAFAAQFLSLDLPLNILINNAGVFCKTFRRSEEGLEMTFATNHLGHFLLTNLLVGRMVESARTSDVEGRIINVSSCLHSWVSRPGIHFSSLHDPRSYVESMSYAQSKLANILHVKELSRRLKEAGVNVTANSLHPGIVKTNITRDRGGIFTDVILAVASKFFMKTVHQGAATICYVATHPDVKGSSGKYYADCTEATCSSCATDDKQAQQLWAYSEKAVSLHEFHPSEGLSYRFSTQLSV</sequence>
<keyword evidence="3" id="KW-1185">Reference proteome</keyword>
<dbReference type="PRINTS" id="PR00080">
    <property type="entry name" value="SDRFAMILY"/>
</dbReference>
<evidence type="ECO:0000313" key="3">
    <source>
        <dbReference type="Proteomes" id="UP000825935"/>
    </source>
</evidence>
<organism evidence="2 3">
    <name type="scientific">Ceratopteris richardii</name>
    <name type="common">Triangle waterfern</name>
    <dbReference type="NCBI Taxonomy" id="49495"/>
    <lineage>
        <taxon>Eukaryota</taxon>
        <taxon>Viridiplantae</taxon>
        <taxon>Streptophyta</taxon>
        <taxon>Embryophyta</taxon>
        <taxon>Tracheophyta</taxon>
        <taxon>Polypodiopsida</taxon>
        <taxon>Polypodiidae</taxon>
        <taxon>Polypodiales</taxon>
        <taxon>Pteridineae</taxon>
        <taxon>Pteridaceae</taxon>
        <taxon>Parkerioideae</taxon>
        <taxon>Ceratopteris</taxon>
    </lineage>
</organism>
<evidence type="ECO:0000313" key="2">
    <source>
        <dbReference type="EMBL" id="KAH7432093.1"/>
    </source>
</evidence>
<dbReference type="Gene3D" id="3.40.50.720">
    <property type="entry name" value="NAD(P)-binding Rossmann-like Domain"/>
    <property type="match status" value="1"/>
</dbReference>
<dbReference type="InterPro" id="IPR055280">
    <property type="entry name" value="TIC32"/>
</dbReference>
<dbReference type="OMA" id="RSWFHYI"/>
<evidence type="ECO:0008006" key="4">
    <source>
        <dbReference type="Google" id="ProtNLM"/>
    </source>
</evidence>
<dbReference type="SUPFAM" id="SSF51735">
    <property type="entry name" value="NAD(P)-binding Rossmann-fold domains"/>
    <property type="match status" value="1"/>
</dbReference>
<comment type="similarity">
    <text evidence="1">Belongs to the short-chain dehydrogenases/reductases (SDR) family.</text>
</comment>
<comment type="caution">
    <text evidence="2">The sequence shown here is derived from an EMBL/GenBank/DDBJ whole genome shotgun (WGS) entry which is preliminary data.</text>
</comment>
<dbReference type="OrthoDB" id="191139at2759"/>
<dbReference type="InterPro" id="IPR036291">
    <property type="entry name" value="NAD(P)-bd_dom_sf"/>
</dbReference>
<name>A0A8T2UE73_CERRI</name>
<gene>
    <name evidence="2" type="ORF">KP509_07G007800</name>
</gene>